<accession>A0AAD7CHS9</accession>
<dbReference type="EMBL" id="JARKIF010000001">
    <property type="protein sequence ID" value="KAJ7649625.1"/>
    <property type="molecule type" value="Genomic_DNA"/>
</dbReference>
<feature type="compositionally biased region" description="Low complexity" evidence="1">
    <location>
        <begin position="193"/>
        <end position="202"/>
    </location>
</feature>
<dbReference type="Proteomes" id="UP001221142">
    <property type="component" value="Unassembled WGS sequence"/>
</dbReference>
<proteinExistence type="predicted"/>
<organism evidence="2 3">
    <name type="scientific">Roridomyces roridus</name>
    <dbReference type="NCBI Taxonomy" id="1738132"/>
    <lineage>
        <taxon>Eukaryota</taxon>
        <taxon>Fungi</taxon>
        <taxon>Dikarya</taxon>
        <taxon>Basidiomycota</taxon>
        <taxon>Agaricomycotina</taxon>
        <taxon>Agaricomycetes</taxon>
        <taxon>Agaricomycetidae</taxon>
        <taxon>Agaricales</taxon>
        <taxon>Marasmiineae</taxon>
        <taxon>Mycenaceae</taxon>
        <taxon>Roridomyces</taxon>
    </lineage>
</organism>
<feature type="compositionally biased region" description="Basic and acidic residues" evidence="1">
    <location>
        <begin position="214"/>
        <end position="235"/>
    </location>
</feature>
<feature type="compositionally biased region" description="Low complexity" evidence="1">
    <location>
        <begin position="126"/>
        <end position="151"/>
    </location>
</feature>
<feature type="region of interest" description="Disordered" evidence="1">
    <location>
        <begin position="118"/>
        <end position="235"/>
    </location>
</feature>
<sequence length="321" mass="35479">MAVYGKIWANIVISGFLKTPIWARLASVSNTSICVELDRRVSGCQKSTKSGSGDTCFTCVDAYDNRACASGLATLYSPMSPAANTTATGPDQCFCQCPHKCSIRGKWIPERTFYAHQRTTREQGNAATGTAGLSSSLSRRRAAPQNPAAPATQSEEIERGASEQENDQDSDVVMSEHEDLPYNEPSPPPEYMNIDSPSASPIPAEPPAPNNIEHTFEPDNHASESEPKHDDEPPKFTLRDFELTNKFIELLRTASLDGEHHGLDKASIEQLRHPLEYIPQLTPDERFSIDLLLSLTNASEKAYNSVRDAVLRRHIRKSPRR</sequence>
<keyword evidence="3" id="KW-1185">Reference proteome</keyword>
<evidence type="ECO:0000313" key="2">
    <source>
        <dbReference type="EMBL" id="KAJ7649625.1"/>
    </source>
</evidence>
<evidence type="ECO:0000313" key="3">
    <source>
        <dbReference type="Proteomes" id="UP001221142"/>
    </source>
</evidence>
<gene>
    <name evidence="2" type="ORF">FB45DRAFT_1049856</name>
</gene>
<protein>
    <submittedName>
        <fullName evidence="2">Uncharacterized protein</fullName>
    </submittedName>
</protein>
<name>A0AAD7CHS9_9AGAR</name>
<evidence type="ECO:0000256" key="1">
    <source>
        <dbReference type="SAM" id="MobiDB-lite"/>
    </source>
</evidence>
<reference evidence="2" key="1">
    <citation type="submission" date="2023-03" db="EMBL/GenBank/DDBJ databases">
        <title>Massive genome expansion in bonnet fungi (Mycena s.s.) driven by repeated elements and novel gene families across ecological guilds.</title>
        <authorList>
            <consortium name="Lawrence Berkeley National Laboratory"/>
            <person name="Harder C.B."/>
            <person name="Miyauchi S."/>
            <person name="Viragh M."/>
            <person name="Kuo A."/>
            <person name="Thoen E."/>
            <person name="Andreopoulos B."/>
            <person name="Lu D."/>
            <person name="Skrede I."/>
            <person name="Drula E."/>
            <person name="Henrissat B."/>
            <person name="Morin E."/>
            <person name="Kohler A."/>
            <person name="Barry K."/>
            <person name="LaButti K."/>
            <person name="Morin E."/>
            <person name="Salamov A."/>
            <person name="Lipzen A."/>
            <person name="Mereny Z."/>
            <person name="Hegedus B."/>
            <person name="Baldrian P."/>
            <person name="Stursova M."/>
            <person name="Weitz H."/>
            <person name="Taylor A."/>
            <person name="Grigoriev I.V."/>
            <person name="Nagy L.G."/>
            <person name="Martin F."/>
            <person name="Kauserud H."/>
        </authorList>
    </citation>
    <scope>NUCLEOTIDE SEQUENCE</scope>
    <source>
        <strain evidence="2">9284</strain>
    </source>
</reference>
<comment type="caution">
    <text evidence="2">The sequence shown here is derived from an EMBL/GenBank/DDBJ whole genome shotgun (WGS) entry which is preliminary data.</text>
</comment>
<dbReference type="AlphaFoldDB" id="A0AAD7CHS9"/>